<gene>
    <name evidence="2" type="ORF">CTEN210_00573</name>
</gene>
<sequence>MNISILKSNLDFIHNIYHHEEWKDEKCKNDILKAIEKCNEKIEKAFGKSMHRLGKHKPPVEAVEKVVNKFPSTLLYEGYEEQIPIQTAASNGSIEYIQILLIEGVKYKVGGEDARGGLLTKDPSDDDGWNTLQILSNYTGDGDEDEEDTKRLNALKELQNMGLIVKQDIKEQKLLSTSCSEQSKKRFEYLVNWDPDALINTTVEGQPLAHSFEDSEEFLVFFKSSFKYYPNIGGLLFIKDDDGNTAFDTMCDEIGTKETMTILYEILTPKSDYPILHHVLVNAPQHKELFMEYFPWAYHLKDQNNRTLHQAVLAAGPDVMNLNKQLFASLSDAQIREKDPVTTLYPFAAMAVGEHADLKNTFYLLRRYPSVLDRHARARADRGDLSKRRKKRKKENGNKA</sequence>
<feature type="region of interest" description="Disordered" evidence="1">
    <location>
        <begin position="378"/>
        <end position="400"/>
    </location>
</feature>
<evidence type="ECO:0000256" key="1">
    <source>
        <dbReference type="SAM" id="MobiDB-lite"/>
    </source>
</evidence>
<proteinExistence type="predicted"/>
<organism evidence="2 3">
    <name type="scientific">Chaetoceros tenuissimus</name>
    <dbReference type="NCBI Taxonomy" id="426638"/>
    <lineage>
        <taxon>Eukaryota</taxon>
        <taxon>Sar</taxon>
        <taxon>Stramenopiles</taxon>
        <taxon>Ochrophyta</taxon>
        <taxon>Bacillariophyta</taxon>
        <taxon>Coscinodiscophyceae</taxon>
        <taxon>Chaetocerotophycidae</taxon>
        <taxon>Chaetocerotales</taxon>
        <taxon>Chaetocerotaceae</taxon>
        <taxon>Chaetoceros</taxon>
    </lineage>
</organism>
<name>A0AAD3CFS6_9STRA</name>
<evidence type="ECO:0000313" key="2">
    <source>
        <dbReference type="EMBL" id="GFH44099.1"/>
    </source>
</evidence>
<dbReference type="Proteomes" id="UP001054902">
    <property type="component" value="Unassembled WGS sequence"/>
</dbReference>
<protein>
    <submittedName>
        <fullName evidence="2">Uncharacterized protein</fullName>
    </submittedName>
</protein>
<dbReference type="EMBL" id="BLLK01000019">
    <property type="protein sequence ID" value="GFH44099.1"/>
    <property type="molecule type" value="Genomic_DNA"/>
</dbReference>
<dbReference type="AlphaFoldDB" id="A0AAD3CFS6"/>
<comment type="caution">
    <text evidence="2">The sequence shown here is derived from an EMBL/GenBank/DDBJ whole genome shotgun (WGS) entry which is preliminary data.</text>
</comment>
<keyword evidence="3" id="KW-1185">Reference proteome</keyword>
<reference evidence="2 3" key="1">
    <citation type="journal article" date="2021" name="Sci. Rep.">
        <title>The genome of the diatom Chaetoceros tenuissimus carries an ancient integrated fragment of an extant virus.</title>
        <authorList>
            <person name="Hongo Y."/>
            <person name="Kimura K."/>
            <person name="Takaki Y."/>
            <person name="Yoshida Y."/>
            <person name="Baba S."/>
            <person name="Kobayashi G."/>
            <person name="Nagasaki K."/>
            <person name="Hano T."/>
            <person name="Tomaru Y."/>
        </authorList>
    </citation>
    <scope>NUCLEOTIDE SEQUENCE [LARGE SCALE GENOMIC DNA]</scope>
    <source>
        <strain evidence="2 3">NIES-3715</strain>
    </source>
</reference>
<evidence type="ECO:0000313" key="3">
    <source>
        <dbReference type="Proteomes" id="UP001054902"/>
    </source>
</evidence>
<accession>A0AAD3CFS6</accession>